<gene>
    <name evidence="2" type="ORF">IWX90DRAFT_261974</name>
</gene>
<keyword evidence="1" id="KW-0472">Membrane</keyword>
<accession>A0ABR1XSE7</accession>
<name>A0ABR1XSE7_9PEZI</name>
<dbReference type="Proteomes" id="UP001456524">
    <property type="component" value="Unassembled WGS sequence"/>
</dbReference>
<evidence type="ECO:0008006" key="4">
    <source>
        <dbReference type="Google" id="ProtNLM"/>
    </source>
</evidence>
<keyword evidence="1" id="KW-1133">Transmembrane helix</keyword>
<comment type="caution">
    <text evidence="2">The sequence shown here is derived from an EMBL/GenBank/DDBJ whole genome shotgun (WGS) entry which is preliminary data.</text>
</comment>
<evidence type="ECO:0000256" key="1">
    <source>
        <dbReference type="SAM" id="Phobius"/>
    </source>
</evidence>
<evidence type="ECO:0000313" key="3">
    <source>
        <dbReference type="Proteomes" id="UP001456524"/>
    </source>
</evidence>
<keyword evidence="1" id="KW-0812">Transmembrane</keyword>
<reference evidence="2 3" key="1">
    <citation type="journal article" date="2022" name="G3 (Bethesda)">
        <title>Enemy or ally: a genomic approach to elucidate the lifestyle of Phyllosticta citrichinaensis.</title>
        <authorList>
            <person name="Buijs V.A."/>
            <person name="Groenewald J.Z."/>
            <person name="Haridas S."/>
            <person name="LaButti K.M."/>
            <person name="Lipzen A."/>
            <person name="Martin F.M."/>
            <person name="Barry K."/>
            <person name="Grigoriev I.V."/>
            <person name="Crous P.W."/>
            <person name="Seidl M.F."/>
        </authorList>
    </citation>
    <scope>NUCLEOTIDE SEQUENCE [LARGE SCALE GENOMIC DNA]</scope>
    <source>
        <strain evidence="2 3">CBS 129764</strain>
    </source>
</reference>
<feature type="transmembrane region" description="Helical" evidence="1">
    <location>
        <begin position="42"/>
        <end position="63"/>
    </location>
</feature>
<keyword evidence="3" id="KW-1185">Reference proteome</keyword>
<sequence length="71" mass="8096">MAAWYRCVALAWRGVAWLEYCNANLFLRVKWRLLVREEGRRVAAFIPTLSYVEAAAAAAAVVITGRGKRRR</sequence>
<organism evidence="2 3">
    <name type="scientific">Phyllosticta citrichinensis</name>
    <dbReference type="NCBI Taxonomy" id="1130410"/>
    <lineage>
        <taxon>Eukaryota</taxon>
        <taxon>Fungi</taxon>
        <taxon>Dikarya</taxon>
        <taxon>Ascomycota</taxon>
        <taxon>Pezizomycotina</taxon>
        <taxon>Dothideomycetes</taxon>
        <taxon>Dothideomycetes incertae sedis</taxon>
        <taxon>Botryosphaeriales</taxon>
        <taxon>Phyllostictaceae</taxon>
        <taxon>Phyllosticta</taxon>
    </lineage>
</organism>
<protein>
    <recommendedName>
        <fullName evidence="4">Secreted protein</fullName>
    </recommendedName>
</protein>
<dbReference type="EMBL" id="JBBWUH010000006">
    <property type="protein sequence ID" value="KAK8164517.1"/>
    <property type="molecule type" value="Genomic_DNA"/>
</dbReference>
<evidence type="ECO:0000313" key="2">
    <source>
        <dbReference type="EMBL" id="KAK8164517.1"/>
    </source>
</evidence>
<proteinExistence type="predicted"/>